<sequence length="165" mass="16846">MDVTSLVITVAIVGLVLYKQFRGQFVGGRRDVTLPFVVIGIGVLTLAQARPEVTAAGVALLAAELVLAAGLGVLRGYAFRLGTRDGWAYRSGSAALLVAWVLTIGVRVGAGVLGGAVGAGLLLSTSSALVFGGSLLVQSLVLRRRVAAAGLPVRPDEARRARAAA</sequence>
<dbReference type="EMBL" id="JACCCZ010000001">
    <property type="protein sequence ID" value="NYG03709.1"/>
    <property type="molecule type" value="Genomic_DNA"/>
</dbReference>
<name>A0A852W4J4_PSEA5</name>
<evidence type="ECO:0000256" key="1">
    <source>
        <dbReference type="SAM" id="Phobius"/>
    </source>
</evidence>
<reference evidence="2 3" key="1">
    <citation type="submission" date="2020-07" db="EMBL/GenBank/DDBJ databases">
        <title>Sequencing the genomes of 1000 actinobacteria strains.</title>
        <authorList>
            <person name="Klenk H.-P."/>
        </authorList>
    </citation>
    <scope>NUCLEOTIDE SEQUENCE [LARGE SCALE GENOMIC DNA]</scope>
    <source>
        <strain evidence="2 3">DSM 44749</strain>
    </source>
</reference>
<keyword evidence="1" id="KW-1133">Transmembrane helix</keyword>
<evidence type="ECO:0000313" key="3">
    <source>
        <dbReference type="Proteomes" id="UP000549695"/>
    </source>
</evidence>
<evidence type="ECO:0008006" key="4">
    <source>
        <dbReference type="Google" id="ProtNLM"/>
    </source>
</evidence>
<gene>
    <name evidence="2" type="ORF">HDA37_003994</name>
</gene>
<feature type="transmembrane region" description="Helical" evidence="1">
    <location>
        <begin position="33"/>
        <end position="49"/>
    </location>
</feature>
<evidence type="ECO:0000313" key="2">
    <source>
        <dbReference type="EMBL" id="NYG03709.1"/>
    </source>
</evidence>
<proteinExistence type="predicted"/>
<accession>A0A852W4J4</accession>
<dbReference type="GeneID" id="98053693"/>
<feature type="transmembrane region" description="Helical" evidence="1">
    <location>
        <begin position="55"/>
        <end position="75"/>
    </location>
</feature>
<feature type="transmembrane region" description="Helical" evidence="1">
    <location>
        <begin position="6"/>
        <end position="21"/>
    </location>
</feature>
<organism evidence="2 3">
    <name type="scientific">Pseudonocardia alni</name>
    <name type="common">Amycolata alni</name>
    <dbReference type="NCBI Taxonomy" id="33907"/>
    <lineage>
        <taxon>Bacteria</taxon>
        <taxon>Bacillati</taxon>
        <taxon>Actinomycetota</taxon>
        <taxon>Actinomycetes</taxon>
        <taxon>Pseudonocardiales</taxon>
        <taxon>Pseudonocardiaceae</taxon>
        <taxon>Pseudonocardia</taxon>
    </lineage>
</organism>
<keyword evidence="1" id="KW-0812">Transmembrane</keyword>
<keyword evidence="3" id="KW-1185">Reference proteome</keyword>
<dbReference type="AlphaFoldDB" id="A0A852W4J4"/>
<comment type="caution">
    <text evidence="2">The sequence shown here is derived from an EMBL/GenBank/DDBJ whole genome shotgun (WGS) entry which is preliminary data.</text>
</comment>
<dbReference type="RefSeq" id="WP_179761866.1">
    <property type="nucleotide sequence ID" value="NZ_BAAAJZ010000003.1"/>
</dbReference>
<feature type="transmembrane region" description="Helical" evidence="1">
    <location>
        <begin position="87"/>
        <end position="106"/>
    </location>
</feature>
<protein>
    <recommendedName>
        <fullName evidence="4">DUF1453 domain-containing protein</fullName>
    </recommendedName>
</protein>
<keyword evidence="1" id="KW-0472">Membrane</keyword>
<feature type="transmembrane region" description="Helical" evidence="1">
    <location>
        <begin position="112"/>
        <end position="137"/>
    </location>
</feature>
<dbReference type="Proteomes" id="UP000549695">
    <property type="component" value="Unassembled WGS sequence"/>
</dbReference>